<dbReference type="PANTHER" id="PTHR11214:SF3">
    <property type="entry name" value="BETA-1,3-GALACTOSYLTRANSFERASE 6"/>
    <property type="match status" value="1"/>
</dbReference>
<dbReference type="GO" id="GO:0006493">
    <property type="term" value="P:protein O-linked glycosylation"/>
    <property type="evidence" value="ECO:0007669"/>
    <property type="project" value="TreeGrafter"/>
</dbReference>
<evidence type="ECO:0000256" key="1">
    <source>
        <dbReference type="ARBA" id="ARBA00004323"/>
    </source>
</evidence>
<evidence type="ECO:0000313" key="12">
    <source>
        <dbReference type="EMBL" id="RZC39688.1"/>
    </source>
</evidence>
<dbReference type="GO" id="GO:0006024">
    <property type="term" value="P:glycosaminoglycan biosynthetic process"/>
    <property type="evidence" value="ECO:0007669"/>
    <property type="project" value="TreeGrafter"/>
</dbReference>
<dbReference type="OrthoDB" id="1158011at2759"/>
<dbReference type="InterPro" id="IPR002659">
    <property type="entry name" value="Glyco_trans_31"/>
</dbReference>
<keyword evidence="5" id="KW-0812">Transmembrane</keyword>
<evidence type="ECO:0000256" key="8">
    <source>
        <dbReference type="ARBA" id="ARBA00023034"/>
    </source>
</evidence>
<dbReference type="EMBL" id="QDEB01032032">
    <property type="protein sequence ID" value="RZC39688.1"/>
    <property type="molecule type" value="Genomic_DNA"/>
</dbReference>
<evidence type="ECO:0000256" key="7">
    <source>
        <dbReference type="ARBA" id="ARBA00022989"/>
    </source>
</evidence>
<evidence type="ECO:0000256" key="5">
    <source>
        <dbReference type="ARBA" id="ARBA00022692"/>
    </source>
</evidence>
<organism evidence="12 13">
    <name type="scientific">Asbolus verrucosus</name>
    <name type="common">Desert ironclad beetle</name>
    <dbReference type="NCBI Taxonomy" id="1661398"/>
    <lineage>
        <taxon>Eukaryota</taxon>
        <taxon>Metazoa</taxon>
        <taxon>Ecdysozoa</taxon>
        <taxon>Arthropoda</taxon>
        <taxon>Hexapoda</taxon>
        <taxon>Insecta</taxon>
        <taxon>Pterygota</taxon>
        <taxon>Neoptera</taxon>
        <taxon>Endopterygota</taxon>
        <taxon>Coleoptera</taxon>
        <taxon>Polyphaga</taxon>
        <taxon>Cucujiformia</taxon>
        <taxon>Tenebrionidae</taxon>
        <taxon>Pimeliinae</taxon>
        <taxon>Asbolus</taxon>
    </lineage>
</organism>
<dbReference type="EC" id="2.4.1.-" evidence="10"/>
<evidence type="ECO:0000256" key="3">
    <source>
        <dbReference type="ARBA" id="ARBA00022676"/>
    </source>
</evidence>
<keyword evidence="9" id="KW-0472">Membrane</keyword>
<dbReference type="GO" id="GO:0047220">
    <property type="term" value="F:galactosylxylosylprotein 3-beta-galactosyltransferase activity"/>
    <property type="evidence" value="ECO:0007669"/>
    <property type="project" value="TreeGrafter"/>
</dbReference>
<evidence type="ECO:0000256" key="9">
    <source>
        <dbReference type="ARBA" id="ARBA00023136"/>
    </source>
</evidence>
<dbReference type="Proteomes" id="UP000292052">
    <property type="component" value="Unassembled WGS sequence"/>
</dbReference>
<keyword evidence="11" id="KW-0732">Signal</keyword>
<keyword evidence="4" id="KW-0808">Transferase</keyword>
<gene>
    <name evidence="12" type="ORF">BDFB_006017</name>
</gene>
<evidence type="ECO:0000256" key="6">
    <source>
        <dbReference type="ARBA" id="ARBA00022968"/>
    </source>
</evidence>
<keyword evidence="3 10" id="KW-0328">Glycosyltransferase</keyword>
<evidence type="ECO:0000256" key="2">
    <source>
        <dbReference type="ARBA" id="ARBA00008661"/>
    </source>
</evidence>
<keyword evidence="13" id="KW-1185">Reference proteome</keyword>
<evidence type="ECO:0000256" key="4">
    <source>
        <dbReference type="ARBA" id="ARBA00022679"/>
    </source>
</evidence>
<protein>
    <recommendedName>
        <fullName evidence="10">Hexosyltransferase</fullName>
        <ecNumber evidence="10">2.4.1.-</ecNumber>
    </recommendedName>
</protein>
<evidence type="ECO:0000256" key="10">
    <source>
        <dbReference type="RuleBase" id="RU363063"/>
    </source>
</evidence>
<dbReference type="PANTHER" id="PTHR11214">
    <property type="entry name" value="BETA-1,3-N-ACETYLGLUCOSAMINYLTRANSFERASE"/>
    <property type="match status" value="1"/>
</dbReference>
<sequence length="357" mass="41547">MAFSFLFGCMLTINLTPIDKTCKIQDSDREYNIMRNSKLKNPDLIVLILSAPKNLDRRNVIRQTWLQLYDTGPQNEHVKFKMKHYFVIGSFGLTVDEILHLSTEQSQFSDILILPMYDSYENLTIKVLKSFEWLNEQYEYGLGFKYVLKCDDDSFVRLDKLASEIVNIELIYLKSDLEHVKALIEDTSSPFIRTNAQINNDATKNNLQLYWGYFNGNAKIKMTGKWKESNWIACDRYIPYALGGGYILSKQLVTVIAKNHENLRHYNSEDVSVGIWLSPLTNTLRIHDIRFDTEWITRGCQNFYLITHNISKEEMQNMYNNILATNNLCSVSTVKRNHYFYNWAVAPSHCCSTKGNT</sequence>
<proteinExistence type="inferred from homology"/>
<comment type="subcellular location">
    <subcellularLocation>
        <location evidence="1 10">Golgi apparatus membrane</location>
        <topology evidence="1 10">Single-pass type II membrane protein</topology>
    </subcellularLocation>
</comment>
<dbReference type="Pfam" id="PF01762">
    <property type="entry name" value="Galactosyl_T"/>
    <property type="match status" value="1"/>
</dbReference>
<evidence type="ECO:0000256" key="11">
    <source>
        <dbReference type="SAM" id="SignalP"/>
    </source>
</evidence>
<dbReference type="GO" id="GO:0000139">
    <property type="term" value="C:Golgi membrane"/>
    <property type="evidence" value="ECO:0007669"/>
    <property type="project" value="UniProtKB-SubCell"/>
</dbReference>
<feature type="signal peptide" evidence="11">
    <location>
        <begin position="1"/>
        <end position="18"/>
    </location>
</feature>
<accession>A0A482W582</accession>
<comment type="similarity">
    <text evidence="2 10">Belongs to the glycosyltransferase 31 family.</text>
</comment>
<feature type="chain" id="PRO_5019739425" description="Hexosyltransferase" evidence="11">
    <location>
        <begin position="19"/>
        <end position="357"/>
    </location>
</feature>
<reference evidence="12 13" key="1">
    <citation type="submission" date="2017-03" db="EMBL/GenBank/DDBJ databases">
        <title>Genome of the blue death feigning beetle - Asbolus verrucosus.</title>
        <authorList>
            <person name="Rider S.D."/>
        </authorList>
    </citation>
    <scope>NUCLEOTIDE SEQUENCE [LARGE SCALE GENOMIC DNA]</scope>
    <source>
        <strain evidence="12">Butters</strain>
        <tissue evidence="12">Head and leg muscle</tissue>
    </source>
</reference>
<dbReference type="Gene3D" id="3.90.550.50">
    <property type="match status" value="1"/>
</dbReference>
<dbReference type="AlphaFoldDB" id="A0A482W582"/>
<evidence type="ECO:0000313" key="13">
    <source>
        <dbReference type="Proteomes" id="UP000292052"/>
    </source>
</evidence>
<keyword evidence="7" id="KW-1133">Transmembrane helix</keyword>
<keyword evidence="8 10" id="KW-0333">Golgi apparatus</keyword>
<dbReference type="STRING" id="1661398.A0A482W582"/>
<name>A0A482W582_ASBVE</name>
<keyword evidence="6" id="KW-0735">Signal-anchor</keyword>
<comment type="caution">
    <text evidence="12">The sequence shown here is derived from an EMBL/GenBank/DDBJ whole genome shotgun (WGS) entry which is preliminary data.</text>
</comment>